<dbReference type="AlphaFoldDB" id="A0AA39JWQ6"/>
<evidence type="ECO:0000313" key="3">
    <source>
        <dbReference type="Proteomes" id="UP001175211"/>
    </source>
</evidence>
<protein>
    <recommendedName>
        <fullName evidence="1">F-box domain-containing protein</fullName>
    </recommendedName>
</protein>
<feature type="domain" description="F-box" evidence="1">
    <location>
        <begin position="44"/>
        <end position="99"/>
    </location>
</feature>
<keyword evidence="3" id="KW-1185">Reference proteome</keyword>
<reference evidence="2" key="1">
    <citation type="submission" date="2023-06" db="EMBL/GenBank/DDBJ databases">
        <authorList>
            <consortium name="Lawrence Berkeley National Laboratory"/>
            <person name="Ahrendt S."/>
            <person name="Sahu N."/>
            <person name="Indic B."/>
            <person name="Wong-Bajracharya J."/>
            <person name="Merenyi Z."/>
            <person name="Ke H.-M."/>
            <person name="Monk M."/>
            <person name="Kocsube S."/>
            <person name="Drula E."/>
            <person name="Lipzen A."/>
            <person name="Balint B."/>
            <person name="Henrissat B."/>
            <person name="Andreopoulos B."/>
            <person name="Martin F.M."/>
            <person name="Harder C.B."/>
            <person name="Rigling D."/>
            <person name="Ford K.L."/>
            <person name="Foster G.D."/>
            <person name="Pangilinan J."/>
            <person name="Papanicolaou A."/>
            <person name="Barry K."/>
            <person name="LaButti K."/>
            <person name="Viragh M."/>
            <person name="Koriabine M."/>
            <person name="Yan M."/>
            <person name="Riley R."/>
            <person name="Champramary S."/>
            <person name="Plett K.L."/>
            <person name="Tsai I.J."/>
            <person name="Slot J."/>
            <person name="Sipos G."/>
            <person name="Plett J."/>
            <person name="Nagy L.G."/>
            <person name="Grigoriev I.V."/>
        </authorList>
    </citation>
    <scope>NUCLEOTIDE SEQUENCE</scope>
    <source>
        <strain evidence="2">CCBAS 213</strain>
    </source>
</reference>
<proteinExistence type="predicted"/>
<dbReference type="InterPro" id="IPR001810">
    <property type="entry name" value="F-box_dom"/>
</dbReference>
<evidence type="ECO:0000259" key="1">
    <source>
        <dbReference type="PROSITE" id="PS50181"/>
    </source>
</evidence>
<dbReference type="PROSITE" id="PS50181">
    <property type="entry name" value="FBOX"/>
    <property type="match status" value="1"/>
</dbReference>
<name>A0AA39JWQ6_ARMTA</name>
<dbReference type="EMBL" id="JAUEPS010000036">
    <property type="protein sequence ID" value="KAK0450336.1"/>
    <property type="molecule type" value="Genomic_DNA"/>
</dbReference>
<dbReference type="Proteomes" id="UP001175211">
    <property type="component" value="Unassembled WGS sequence"/>
</dbReference>
<accession>A0AA39JWQ6</accession>
<dbReference type="RefSeq" id="XP_060327207.1">
    <property type="nucleotide sequence ID" value="XM_060483322.1"/>
</dbReference>
<gene>
    <name evidence="2" type="ORF">EV420DRAFT_749682</name>
</gene>
<sequence>MSTSQPKSPLLEMLADEAAKAQSDETRDERQVEQPMTLEEPELLTAIRTIPAEVLSRIFNSVPPNDLSFLPASVSWGPSNISPSWRAFVNSTPSMWSNLNFPLSLSEVGVSDQRYLELAGIVLDRSGTHPLDISIDLEKTDISINILRLLSCHAQQWRKVELHGSCPFGFASTLSPIKGNLGNLESLTITLLLPRHLDVFRDAPRLQEVYLRLHSECDIDLPYSQLRSFTSNLLPSDPITFLRSCPHLSEFGYVGENEPRVEGHAYDVQFLNLLWLSVSHPSVLHRLPTPGLKELKYHLSNDVDTVLNFLAISRCDLTCLGIAWTSHDFFEPGPFVTLLQNLPNLEHLKIYDLLSYQDEHFDVYETLRLGNGAYNLVPELQELTLDTYNPSIFNPDEYPEGPDLFESVMLSRVGRLRRLTLVHCLKDIPQCVENLMKAGIDVVVTWDRNMELQF</sequence>
<comment type="caution">
    <text evidence="2">The sequence shown here is derived from an EMBL/GenBank/DDBJ whole genome shotgun (WGS) entry which is preliminary data.</text>
</comment>
<dbReference type="GeneID" id="85366870"/>
<dbReference type="InterPro" id="IPR032675">
    <property type="entry name" value="LRR_dom_sf"/>
</dbReference>
<dbReference type="Gene3D" id="3.80.10.10">
    <property type="entry name" value="Ribonuclease Inhibitor"/>
    <property type="match status" value="1"/>
</dbReference>
<evidence type="ECO:0000313" key="2">
    <source>
        <dbReference type="EMBL" id="KAK0450336.1"/>
    </source>
</evidence>
<organism evidence="2 3">
    <name type="scientific">Armillaria tabescens</name>
    <name type="common">Ringless honey mushroom</name>
    <name type="synonym">Agaricus tabescens</name>
    <dbReference type="NCBI Taxonomy" id="1929756"/>
    <lineage>
        <taxon>Eukaryota</taxon>
        <taxon>Fungi</taxon>
        <taxon>Dikarya</taxon>
        <taxon>Basidiomycota</taxon>
        <taxon>Agaricomycotina</taxon>
        <taxon>Agaricomycetes</taxon>
        <taxon>Agaricomycetidae</taxon>
        <taxon>Agaricales</taxon>
        <taxon>Marasmiineae</taxon>
        <taxon>Physalacriaceae</taxon>
        <taxon>Desarmillaria</taxon>
    </lineage>
</organism>